<name>A0A291RRA2_9NOCA</name>
<dbReference type="Gene3D" id="3.30.559.10">
    <property type="entry name" value="Chloramphenicol acetyltransferase-like domain"/>
    <property type="match status" value="1"/>
</dbReference>
<dbReference type="InterPro" id="IPR023213">
    <property type="entry name" value="CAT-like_dom_sf"/>
</dbReference>
<dbReference type="GO" id="GO:0047527">
    <property type="term" value="F:2,3-dihydroxybenzoate-serine ligase activity"/>
    <property type="evidence" value="ECO:0007669"/>
    <property type="project" value="TreeGrafter"/>
</dbReference>
<organism evidence="2 3">
    <name type="scientific">Nocardia terpenica</name>
    <dbReference type="NCBI Taxonomy" id="455432"/>
    <lineage>
        <taxon>Bacteria</taxon>
        <taxon>Bacillati</taxon>
        <taxon>Actinomycetota</taxon>
        <taxon>Actinomycetes</taxon>
        <taxon>Mycobacteriales</taxon>
        <taxon>Nocardiaceae</taxon>
        <taxon>Nocardia</taxon>
    </lineage>
</organism>
<dbReference type="PANTHER" id="PTHR45527:SF1">
    <property type="entry name" value="FATTY ACID SYNTHASE"/>
    <property type="match status" value="1"/>
</dbReference>
<reference evidence="2 3" key="1">
    <citation type="submission" date="2017-10" db="EMBL/GenBank/DDBJ databases">
        <title>Comparative genomics between pathogenic Norcardia.</title>
        <authorList>
            <person name="Zeng L."/>
        </authorList>
    </citation>
    <scope>NUCLEOTIDE SEQUENCE [LARGE SCALE GENOMIC DNA]</scope>
    <source>
        <strain evidence="2 3">NC_YFY_NT001</strain>
    </source>
</reference>
<gene>
    <name evidence="2" type="ORF">CRH09_30005</name>
</gene>
<dbReference type="AlphaFoldDB" id="A0A291RRA2"/>
<evidence type="ECO:0000313" key="3">
    <source>
        <dbReference type="Proteomes" id="UP000221961"/>
    </source>
</evidence>
<dbReference type="InterPro" id="IPR001242">
    <property type="entry name" value="Condensation_dom"/>
</dbReference>
<dbReference type="PANTHER" id="PTHR45527">
    <property type="entry name" value="NONRIBOSOMAL PEPTIDE SYNTHETASE"/>
    <property type="match status" value="1"/>
</dbReference>
<dbReference type="GO" id="GO:0008610">
    <property type="term" value="P:lipid biosynthetic process"/>
    <property type="evidence" value="ECO:0007669"/>
    <property type="project" value="UniProtKB-ARBA"/>
</dbReference>
<accession>A0A291RRA2</accession>
<dbReference type="SUPFAM" id="SSF52777">
    <property type="entry name" value="CoA-dependent acyltransferases"/>
    <property type="match status" value="2"/>
</dbReference>
<dbReference type="GO" id="GO:0005829">
    <property type="term" value="C:cytosol"/>
    <property type="evidence" value="ECO:0007669"/>
    <property type="project" value="TreeGrafter"/>
</dbReference>
<dbReference type="EMBL" id="CP023778">
    <property type="protein sequence ID" value="ATL69778.1"/>
    <property type="molecule type" value="Genomic_DNA"/>
</dbReference>
<dbReference type="KEGG" id="ntp:CRH09_30005"/>
<evidence type="ECO:0000313" key="2">
    <source>
        <dbReference type="EMBL" id="ATL69778.1"/>
    </source>
</evidence>
<dbReference type="Proteomes" id="UP000221961">
    <property type="component" value="Chromosome"/>
</dbReference>
<feature type="domain" description="Condensation" evidence="1">
    <location>
        <begin position="6"/>
        <end position="456"/>
    </location>
</feature>
<dbReference type="Pfam" id="PF00668">
    <property type="entry name" value="Condensation"/>
    <property type="match status" value="1"/>
</dbReference>
<evidence type="ECO:0000259" key="1">
    <source>
        <dbReference type="Pfam" id="PF00668"/>
    </source>
</evidence>
<proteinExistence type="predicted"/>
<dbReference type="Gene3D" id="3.30.559.30">
    <property type="entry name" value="Nonribosomal peptide synthetase, condensation domain"/>
    <property type="match status" value="1"/>
</dbReference>
<dbReference type="GO" id="GO:0009366">
    <property type="term" value="C:enterobactin synthetase complex"/>
    <property type="evidence" value="ECO:0007669"/>
    <property type="project" value="TreeGrafter"/>
</dbReference>
<sequence>MGESMADTSPLTIQQESMLLLNEMAPDGIGYNHFAGFIVRPGIGVEQLKRGMDTLLARHDLLRSTFHADRNGVYRLIRASAVIEPEFIDGTTLNVEQARELAQRFGYRCFALGEELPLRCLLIDRGPEESMVVLATHHIASDFHSVGLLVEDLFTGALEPDRALPPVEHSFTDHVHAQQRWLDSEGAASARRYWSSLLEGVDPVLDLPGDLPRPAEYRLVGGTVDFRLPDRLVTDLKAVCRGCDITPFSFLLAALVVLLQRSSGRREFVLGSGIGTRGRRSTRVVGPFVNTMPIKAETAPDLTVAALGKALAEQITRSAEHAGYPFALLPSGLGVPRDPSRTPLVQVLMTLLATGRGNPALGAIAEGPGHFVIGDHRLEHLDLRHQEGQFDLGLEIYQTPQTIRGRLKFNSDIFTRPTAERIVRHYTTLLDAAVRNPGELIDRLSMVDQEEKARLLAFSSGE</sequence>
<dbReference type="GO" id="GO:0043041">
    <property type="term" value="P:amino acid activation for nonribosomal peptide biosynthetic process"/>
    <property type="evidence" value="ECO:0007669"/>
    <property type="project" value="TreeGrafter"/>
</dbReference>
<dbReference type="GO" id="GO:0031177">
    <property type="term" value="F:phosphopantetheine binding"/>
    <property type="evidence" value="ECO:0007669"/>
    <property type="project" value="TreeGrafter"/>
</dbReference>
<protein>
    <recommendedName>
        <fullName evidence="1">Condensation domain-containing protein</fullName>
    </recommendedName>
</protein>
<dbReference type="GO" id="GO:0009239">
    <property type="term" value="P:enterobactin biosynthetic process"/>
    <property type="evidence" value="ECO:0007669"/>
    <property type="project" value="TreeGrafter"/>
</dbReference>